<dbReference type="OrthoDB" id="8964556at2759"/>
<dbReference type="GeneTree" id="ENSGT01150000286900"/>
<dbReference type="Pfam" id="PF13384">
    <property type="entry name" value="HTH_23"/>
    <property type="match status" value="1"/>
</dbReference>
<dbReference type="InterPro" id="IPR036388">
    <property type="entry name" value="WH-like_DNA-bd_sf"/>
</dbReference>
<protein>
    <recommendedName>
        <fullName evidence="1">Transposase Tc1-like domain-containing protein</fullName>
    </recommendedName>
</protein>
<feature type="domain" description="Transposase Tc1-like" evidence="1">
    <location>
        <begin position="70"/>
        <end position="138"/>
    </location>
</feature>
<dbReference type="InterPro" id="IPR009057">
    <property type="entry name" value="Homeodomain-like_sf"/>
</dbReference>
<proteinExistence type="predicted"/>
<dbReference type="InterPro" id="IPR002492">
    <property type="entry name" value="Transposase_Tc1-like"/>
</dbReference>
<evidence type="ECO:0000259" key="1">
    <source>
        <dbReference type="Pfam" id="PF01498"/>
    </source>
</evidence>
<dbReference type="Gene3D" id="3.30.420.10">
    <property type="entry name" value="Ribonuclease H-like superfamily/Ribonuclease H"/>
    <property type="match status" value="1"/>
</dbReference>
<dbReference type="Ensembl" id="ENSLLET00000007777.1">
    <property type="protein sequence ID" value="ENSLLEP00000007471.1"/>
    <property type="gene ID" value="ENSLLEG00000004737.1"/>
</dbReference>
<dbReference type="GO" id="GO:0015074">
    <property type="term" value="P:DNA integration"/>
    <property type="evidence" value="ECO:0007669"/>
    <property type="project" value="InterPro"/>
</dbReference>
<dbReference type="Proteomes" id="UP000694569">
    <property type="component" value="Unplaced"/>
</dbReference>
<organism evidence="2 3">
    <name type="scientific">Leptobrachium leishanense</name>
    <name type="common">Leishan spiny toad</name>
    <dbReference type="NCBI Taxonomy" id="445787"/>
    <lineage>
        <taxon>Eukaryota</taxon>
        <taxon>Metazoa</taxon>
        <taxon>Chordata</taxon>
        <taxon>Craniata</taxon>
        <taxon>Vertebrata</taxon>
        <taxon>Euteleostomi</taxon>
        <taxon>Amphibia</taxon>
        <taxon>Batrachia</taxon>
        <taxon>Anura</taxon>
        <taxon>Pelobatoidea</taxon>
        <taxon>Megophryidae</taxon>
        <taxon>Leptobrachium</taxon>
    </lineage>
</organism>
<sequence>MGKQSDLSAFERGTIVAAQSHGASISKTAEFVKCSRSTVSCIIRTWKCLGTTATQPRSGRPRKLTERSQRMLRCVVRRGRQLSAESIATDLQTSCGLQISSRTVRRELHGMGFHGRAAASKPYITKCNAKRRMQWCKARGHWTLKQCRSVLWSDESHFSIWQSDGGVWVWRLPGEWYLSDFIVPSVKFG</sequence>
<dbReference type="Gene3D" id="1.10.10.10">
    <property type="entry name" value="Winged helix-like DNA-binding domain superfamily/Winged helix DNA-binding domain"/>
    <property type="match status" value="1"/>
</dbReference>
<evidence type="ECO:0000313" key="2">
    <source>
        <dbReference type="Ensembl" id="ENSLLEP00000007471.1"/>
    </source>
</evidence>
<dbReference type="PANTHER" id="PTHR46068:SF1">
    <property type="entry name" value="TRANSPOSASE IS30-LIKE HTH DOMAIN-CONTAINING PROTEIN"/>
    <property type="match status" value="1"/>
</dbReference>
<dbReference type="SUPFAM" id="SSF46689">
    <property type="entry name" value="Homeodomain-like"/>
    <property type="match status" value="1"/>
</dbReference>
<keyword evidence="3" id="KW-1185">Reference proteome</keyword>
<dbReference type="InterPro" id="IPR036397">
    <property type="entry name" value="RNaseH_sf"/>
</dbReference>
<accession>A0A8C5P9B6</accession>
<dbReference type="AlphaFoldDB" id="A0A8C5P9B6"/>
<reference evidence="2" key="2">
    <citation type="submission" date="2025-09" db="UniProtKB">
        <authorList>
            <consortium name="Ensembl"/>
        </authorList>
    </citation>
    <scope>IDENTIFICATION</scope>
</reference>
<evidence type="ECO:0000313" key="3">
    <source>
        <dbReference type="Proteomes" id="UP000694569"/>
    </source>
</evidence>
<dbReference type="Pfam" id="PF01498">
    <property type="entry name" value="HTH_Tnp_Tc3_2"/>
    <property type="match status" value="1"/>
</dbReference>
<dbReference type="GO" id="GO:0006313">
    <property type="term" value="P:DNA transposition"/>
    <property type="evidence" value="ECO:0007669"/>
    <property type="project" value="InterPro"/>
</dbReference>
<name>A0A8C5P9B6_9ANUR</name>
<dbReference type="PANTHER" id="PTHR46068">
    <property type="entry name" value="PROTEIN CBG27172"/>
    <property type="match status" value="1"/>
</dbReference>
<dbReference type="GO" id="GO:0003677">
    <property type="term" value="F:DNA binding"/>
    <property type="evidence" value="ECO:0007669"/>
    <property type="project" value="InterPro"/>
</dbReference>
<reference evidence="2" key="1">
    <citation type="submission" date="2025-08" db="UniProtKB">
        <authorList>
            <consortium name="Ensembl"/>
        </authorList>
    </citation>
    <scope>IDENTIFICATION</scope>
</reference>